<organism evidence="10 11">
    <name type="scientific">Paracoccus versutus</name>
    <name type="common">Thiobacillus versutus</name>
    <dbReference type="NCBI Taxonomy" id="34007"/>
    <lineage>
        <taxon>Bacteria</taxon>
        <taxon>Pseudomonadati</taxon>
        <taxon>Pseudomonadota</taxon>
        <taxon>Alphaproteobacteria</taxon>
        <taxon>Rhodobacterales</taxon>
        <taxon>Paracoccaceae</taxon>
        <taxon>Paracoccus</taxon>
    </lineage>
</organism>
<keyword evidence="2" id="KW-1003">Cell membrane</keyword>
<dbReference type="RefSeq" id="WP_116221456.1">
    <property type="nucleotide sequence ID" value="NZ_CP038196.1"/>
</dbReference>
<proteinExistence type="predicted"/>
<dbReference type="GO" id="GO:0045454">
    <property type="term" value="P:cell redox homeostasis"/>
    <property type="evidence" value="ECO:0007669"/>
    <property type="project" value="TreeGrafter"/>
</dbReference>
<dbReference type="InterPro" id="IPR036249">
    <property type="entry name" value="Thioredoxin-like_sf"/>
</dbReference>
<dbReference type="Proteomes" id="UP000256941">
    <property type="component" value="Unassembled WGS sequence"/>
</dbReference>
<feature type="transmembrane region" description="Helical" evidence="7">
    <location>
        <begin position="338"/>
        <end position="359"/>
    </location>
</feature>
<evidence type="ECO:0000256" key="3">
    <source>
        <dbReference type="ARBA" id="ARBA00022692"/>
    </source>
</evidence>
<evidence type="ECO:0000256" key="2">
    <source>
        <dbReference type="ARBA" id="ARBA00022475"/>
    </source>
</evidence>
<dbReference type="PANTHER" id="PTHR32234">
    <property type="entry name" value="THIOL:DISULFIDE INTERCHANGE PROTEIN DSBD"/>
    <property type="match status" value="1"/>
</dbReference>
<feature type="transmembrane region" description="Helical" evidence="7">
    <location>
        <begin position="261"/>
        <end position="281"/>
    </location>
</feature>
<keyword evidence="4" id="KW-0201">Cytochrome c-type biogenesis</keyword>
<comment type="caution">
    <text evidence="10">The sequence shown here is derived from an EMBL/GenBank/DDBJ whole genome shotgun (WGS) entry which is preliminary data.</text>
</comment>
<name>A0A3D9XSF0_PARVE</name>
<dbReference type="GO" id="GO:0017004">
    <property type="term" value="P:cytochrome complex assembly"/>
    <property type="evidence" value="ECO:0007669"/>
    <property type="project" value="UniProtKB-KW"/>
</dbReference>
<feature type="transmembrane region" description="Helical" evidence="7">
    <location>
        <begin position="403"/>
        <end position="421"/>
    </location>
</feature>
<dbReference type="InterPro" id="IPR013766">
    <property type="entry name" value="Thioredoxin_domain"/>
</dbReference>
<dbReference type="GO" id="GO:0015035">
    <property type="term" value="F:protein-disulfide reductase activity"/>
    <property type="evidence" value="ECO:0007669"/>
    <property type="project" value="TreeGrafter"/>
</dbReference>
<evidence type="ECO:0000256" key="4">
    <source>
        <dbReference type="ARBA" id="ARBA00022748"/>
    </source>
</evidence>
<feature type="signal peptide" evidence="8">
    <location>
        <begin position="1"/>
        <end position="21"/>
    </location>
</feature>
<feature type="transmembrane region" description="Helical" evidence="7">
    <location>
        <begin position="433"/>
        <end position="456"/>
    </location>
</feature>
<dbReference type="SUPFAM" id="SSF52833">
    <property type="entry name" value="Thioredoxin-like"/>
    <property type="match status" value="1"/>
</dbReference>
<dbReference type="NCBIfam" id="NF001419">
    <property type="entry name" value="PRK00293.1"/>
    <property type="match status" value="1"/>
</dbReference>
<sequence length="594" mass="60851">MFAFLISALWLLAGFLTPAQAQPLQPEDAFALSVGQDEDGALVLNWRIADGYYLYRSSFAADAGGQSLPLSLPEGETHEDPYFGEGQIYRKDVTAKLAHAGQPVTLHWQGCQQDGICYAPQSVRLDGDGTVLADDAAASAPGWSPQAASSREAGAAVGTPSGLVLAQDQGLVQGLAARGGGALVIAGFLGFGLLLAFTPCVFPMFPIVAGMLAGQGETLTARRGLALTGAYVLAMAAAFGLLGLAAAWSGANLQMALQSPMAIGVIAVIFVALALSMFGFYELQMPLALQNRLGRVAGRRGSLGGAMLLGFSSALIVGPCVTAPLAGALLYIAQTGDVMLGAAALFALGLGQGLPLLAIGAFGPRILPRSGGWMEGAKRAFGVIFLGFAIWLAGRVLPGPVTLALWAALLVGTAVFLGALDRLEGDASRNRRFGAALGVLLLFAGLMQGLGAALGAHDPLRPLAPLAGRAAPTQTQAQFAEVTTREGLDQALASVSGEPALLYLTADWCVTCRAIERGPLADPAVHAALADVAAIKLDVSTFNADAHGLMQDLAAAGPPTMIFLDAARAEAQGSRLVGEMDSAALLASIGKIAR</sequence>
<comment type="subcellular location">
    <subcellularLocation>
        <location evidence="1">Cell membrane</location>
        <topology evidence="1">Multi-pass membrane protein</topology>
    </subcellularLocation>
</comment>
<feature type="transmembrane region" description="Helical" evidence="7">
    <location>
        <begin position="225"/>
        <end position="249"/>
    </location>
</feature>
<dbReference type="InterPro" id="IPR036929">
    <property type="entry name" value="DsbDN_sf"/>
</dbReference>
<dbReference type="AlphaFoldDB" id="A0A3D9XSF0"/>
<dbReference type="InterPro" id="IPR028250">
    <property type="entry name" value="DsbDN"/>
</dbReference>
<feature type="transmembrane region" description="Helical" evidence="7">
    <location>
        <begin position="302"/>
        <end position="332"/>
    </location>
</feature>
<evidence type="ECO:0000313" key="10">
    <source>
        <dbReference type="EMBL" id="REF73367.1"/>
    </source>
</evidence>
<dbReference type="GO" id="GO:0005886">
    <property type="term" value="C:plasma membrane"/>
    <property type="evidence" value="ECO:0007669"/>
    <property type="project" value="UniProtKB-SubCell"/>
</dbReference>
<dbReference type="SUPFAM" id="SSF74863">
    <property type="entry name" value="Thiol:disulfide interchange protein DsbD, N-terminal domain (DsbD-alpha)"/>
    <property type="match status" value="1"/>
</dbReference>
<evidence type="ECO:0000256" key="7">
    <source>
        <dbReference type="SAM" id="Phobius"/>
    </source>
</evidence>
<dbReference type="EMBL" id="QTUJ01000001">
    <property type="protein sequence ID" value="REF73367.1"/>
    <property type="molecule type" value="Genomic_DNA"/>
</dbReference>
<protein>
    <submittedName>
        <fullName evidence="10">Thiol:disulfide interchange protein DsbD</fullName>
    </submittedName>
</protein>
<evidence type="ECO:0000259" key="9">
    <source>
        <dbReference type="PROSITE" id="PS51352"/>
    </source>
</evidence>
<dbReference type="Gene3D" id="2.60.40.1250">
    <property type="entry name" value="Thiol:disulfide interchange protein DsbD, N-terminal domain"/>
    <property type="match status" value="1"/>
</dbReference>
<evidence type="ECO:0000256" key="5">
    <source>
        <dbReference type="ARBA" id="ARBA00022989"/>
    </source>
</evidence>
<accession>A0A3D9XSF0</accession>
<dbReference type="InterPro" id="IPR003834">
    <property type="entry name" value="Cyt_c_assmbl_TM_dom"/>
</dbReference>
<keyword evidence="5 7" id="KW-1133">Transmembrane helix</keyword>
<feature type="transmembrane region" description="Helical" evidence="7">
    <location>
        <begin position="380"/>
        <end position="397"/>
    </location>
</feature>
<dbReference type="PANTHER" id="PTHR32234:SF0">
    <property type="entry name" value="THIOL:DISULFIDE INTERCHANGE PROTEIN DSBD"/>
    <property type="match status" value="1"/>
</dbReference>
<keyword evidence="6 7" id="KW-0472">Membrane</keyword>
<keyword evidence="3 7" id="KW-0812">Transmembrane</keyword>
<feature type="chain" id="PRO_5017748987" evidence="8">
    <location>
        <begin position="22"/>
        <end position="594"/>
    </location>
</feature>
<dbReference type="PROSITE" id="PS51352">
    <property type="entry name" value="THIOREDOXIN_2"/>
    <property type="match status" value="1"/>
</dbReference>
<gene>
    <name evidence="10" type="ORF">BDD41_1921</name>
</gene>
<reference evidence="10 11" key="1">
    <citation type="submission" date="2018-08" db="EMBL/GenBank/DDBJ databases">
        <title>Genomic Encyclopedia of Archaeal and Bacterial Type Strains, Phase II (KMG-II): from individual species to whole genera.</title>
        <authorList>
            <person name="Goeker M."/>
        </authorList>
    </citation>
    <scope>NUCLEOTIDE SEQUENCE [LARGE SCALE GENOMIC DNA]</scope>
    <source>
        <strain evidence="10 11">DSM 17099</strain>
    </source>
</reference>
<evidence type="ECO:0000256" key="8">
    <source>
        <dbReference type="SAM" id="SignalP"/>
    </source>
</evidence>
<dbReference type="Gene3D" id="3.40.30.10">
    <property type="entry name" value="Glutaredoxin"/>
    <property type="match status" value="1"/>
</dbReference>
<dbReference type="Pfam" id="PF02683">
    <property type="entry name" value="DsbD_TM"/>
    <property type="match status" value="1"/>
</dbReference>
<evidence type="ECO:0000256" key="1">
    <source>
        <dbReference type="ARBA" id="ARBA00004651"/>
    </source>
</evidence>
<evidence type="ECO:0000256" key="6">
    <source>
        <dbReference type="ARBA" id="ARBA00023136"/>
    </source>
</evidence>
<feature type="transmembrane region" description="Helical" evidence="7">
    <location>
        <begin position="183"/>
        <end position="213"/>
    </location>
</feature>
<evidence type="ECO:0000313" key="11">
    <source>
        <dbReference type="Proteomes" id="UP000256941"/>
    </source>
</evidence>
<dbReference type="Pfam" id="PF11412">
    <property type="entry name" value="DsbD_N"/>
    <property type="match status" value="1"/>
</dbReference>
<feature type="domain" description="Thioredoxin" evidence="9">
    <location>
        <begin position="460"/>
        <end position="594"/>
    </location>
</feature>
<keyword evidence="8" id="KW-0732">Signal</keyword>